<keyword evidence="5 8" id="KW-0812">Transmembrane</keyword>
<reference evidence="9" key="1">
    <citation type="journal article" date="2021" name="PeerJ">
        <title>Extensive microbial diversity within the chicken gut microbiome revealed by metagenomics and culture.</title>
        <authorList>
            <person name="Gilroy R."/>
            <person name="Ravi A."/>
            <person name="Getino M."/>
            <person name="Pursley I."/>
            <person name="Horton D.L."/>
            <person name="Alikhan N.F."/>
            <person name="Baker D."/>
            <person name="Gharbi K."/>
            <person name="Hall N."/>
            <person name="Watson M."/>
            <person name="Adriaenssens E.M."/>
            <person name="Foster-Nyarko E."/>
            <person name="Jarju S."/>
            <person name="Secka A."/>
            <person name="Antonio M."/>
            <person name="Oren A."/>
            <person name="Chaudhuri R.R."/>
            <person name="La Ragione R."/>
            <person name="Hildebrand F."/>
            <person name="Pallen M.J."/>
        </authorList>
    </citation>
    <scope>NUCLEOTIDE SEQUENCE</scope>
    <source>
        <strain evidence="9">ChiHjej13B12-9602</strain>
    </source>
</reference>
<evidence type="ECO:0000256" key="6">
    <source>
        <dbReference type="ARBA" id="ARBA00022989"/>
    </source>
</evidence>
<sequence length="308" mass="31774">MDVLYIASQMVMLSLPIALGYAVHKAGIMNDEVDHNLSRIVLEVALPCLIIASVGSVDELPDARTIAVVLAASALANLLALVVGFAATAAMRAPADVAGAYRYMIAFGNCSFMGFPVVSAVLGGQAVLLLAIVSIPANLLMFSVGVSLFSARGGWRRYLRSCAGSLKSPTLIASMFTLVLVLAGVNDLGIVGGALDIVGQLTTPAALLIIGSSLARYDLSAMFGNPRAYLAAACRLLAIPLVAFVLLHALGIDPTVVAVVVIGVGMPVATNGTLYCLQYGVDMKPMIQTTFLSVVGSIATIPLLVAAL</sequence>
<feature type="transmembrane region" description="Helical" evidence="8">
    <location>
        <begin position="66"/>
        <end position="91"/>
    </location>
</feature>
<organism evidence="9 10">
    <name type="scientific">Enorma phocaeensis</name>
    <dbReference type="NCBI Taxonomy" id="1871019"/>
    <lineage>
        <taxon>Bacteria</taxon>
        <taxon>Bacillati</taxon>
        <taxon>Actinomycetota</taxon>
        <taxon>Coriobacteriia</taxon>
        <taxon>Coriobacteriales</taxon>
        <taxon>Coriobacteriaceae</taxon>
        <taxon>Enorma</taxon>
    </lineage>
</organism>
<evidence type="ECO:0000256" key="3">
    <source>
        <dbReference type="ARBA" id="ARBA00022448"/>
    </source>
</evidence>
<feature type="transmembrane region" description="Helical" evidence="8">
    <location>
        <begin position="229"/>
        <end position="250"/>
    </location>
</feature>
<dbReference type="GO" id="GO:0055085">
    <property type="term" value="P:transmembrane transport"/>
    <property type="evidence" value="ECO:0007669"/>
    <property type="project" value="InterPro"/>
</dbReference>
<evidence type="ECO:0000256" key="5">
    <source>
        <dbReference type="ARBA" id="ARBA00022692"/>
    </source>
</evidence>
<evidence type="ECO:0000256" key="1">
    <source>
        <dbReference type="ARBA" id="ARBA00004651"/>
    </source>
</evidence>
<keyword evidence="3" id="KW-0813">Transport</keyword>
<feature type="transmembrane region" description="Helical" evidence="8">
    <location>
        <begin position="6"/>
        <end position="24"/>
    </location>
</feature>
<evidence type="ECO:0000313" key="9">
    <source>
        <dbReference type="EMBL" id="HJG36588.1"/>
    </source>
</evidence>
<feature type="transmembrane region" description="Helical" evidence="8">
    <location>
        <begin position="256"/>
        <end position="277"/>
    </location>
</feature>
<keyword evidence="7 8" id="KW-0472">Membrane</keyword>
<dbReference type="PANTHER" id="PTHR36838">
    <property type="entry name" value="AUXIN EFFLUX CARRIER FAMILY PROTEIN"/>
    <property type="match status" value="1"/>
</dbReference>
<comment type="similarity">
    <text evidence="2">Belongs to the auxin efflux carrier (TC 2.A.69) family.</text>
</comment>
<dbReference type="EMBL" id="DYUZ01000007">
    <property type="protein sequence ID" value="HJG36588.1"/>
    <property type="molecule type" value="Genomic_DNA"/>
</dbReference>
<evidence type="ECO:0000256" key="7">
    <source>
        <dbReference type="ARBA" id="ARBA00023136"/>
    </source>
</evidence>
<comment type="caution">
    <text evidence="9">The sequence shown here is derived from an EMBL/GenBank/DDBJ whole genome shotgun (WGS) entry which is preliminary data.</text>
</comment>
<dbReference type="InterPro" id="IPR038770">
    <property type="entry name" value="Na+/solute_symporter_sf"/>
</dbReference>
<keyword evidence="6 8" id="KW-1133">Transmembrane helix</keyword>
<evidence type="ECO:0000256" key="4">
    <source>
        <dbReference type="ARBA" id="ARBA00022475"/>
    </source>
</evidence>
<dbReference type="Pfam" id="PF03547">
    <property type="entry name" value="Mem_trans"/>
    <property type="match status" value="2"/>
</dbReference>
<comment type="subcellular location">
    <subcellularLocation>
        <location evidence="1">Cell membrane</location>
        <topology evidence="1">Multi-pass membrane protein</topology>
    </subcellularLocation>
</comment>
<protein>
    <submittedName>
        <fullName evidence="9">AEC family transporter</fullName>
    </submittedName>
</protein>
<keyword evidence="4" id="KW-1003">Cell membrane</keyword>
<evidence type="ECO:0000256" key="8">
    <source>
        <dbReference type="SAM" id="Phobius"/>
    </source>
</evidence>
<feature type="transmembrane region" description="Helical" evidence="8">
    <location>
        <begin position="128"/>
        <end position="149"/>
    </location>
</feature>
<gene>
    <name evidence="9" type="ORF">K8V70_01805</name>
</gene>
<feature type="transmembrane region" description="Helical" evidence="8">
    <location>
        <begin position="289"/>
        <end position="307"/>
    </location>
</feature>
<feature type="transmembrane region" description="Helical" evidence="8">
    <location>
        <begin position="36"/>
        <end position="54"/>
    </location>
</feature>
<dbReference type="AlphaFoldDB" id="A0A921LRV8"/>
<proteinExistence type="inferred from homology"/>
<dbReference type="PANTHER" id="PTHR36838:SF1">
    <property type="entry name" value="SLR1864 PROTEIN"/>
    <property type="match status" value="1"/>
</dbReference>
<dbReference type="GO" id="GO:0005886">
    <property type="term" value="C:plasma membrane"/>
    <property type="evidence" value="ECO:0007669"/>
    <property type="project" value="UniProtKB-SubCell"/>
</dbReference>
<reference evidence="9" key="2">
    <citation type="submission" date="2021-09" db="EMBL/GenBank/DDBJ databases">
        <authorList>
            <person name="Gilroy R."/>
        </authorList>
    </citation>
    <scope>NUCLEOTIDE SEQUENCE</scope>
    <source>
        <strain evidence="9">ChiHjej13B12-9602</strain>
    </source>
</reference>
<dbReference type="InterPro" id="IPR004776">
    <property type="entry name" value="Mem_transp_PIN-like"/>
</dbReference>
<feature type="transmembrane region" description="Helical" evidence="8">
    <location>
        <begin position="103"/>
        <end position="122"/>
    </location>
</feature>
<evidence type="ECO:0000256" key="2">
    <source>
        <dbReference type="ARBA" id="ARBA00010145"/>
    </source>
</evidence>
<dbReference type="Gene3D" id="1.20.1530.20">
    <property type="match status" value="1"/>
</dbReference>
<dbReference type="Proteomes" id="UP000753256">
    <property type="component" value="Unassembled WGS sequence"/>
</dbReference>
<name>A0A921LRV8_9ACTN</name>
<feature type="transmembrane region" description="Helical" evidence="8">
    <location>
        <begin position="197"/>
        <end position="217"/>
    </location>
</feature>
<feature type="transmembrane region" description="Helical" evidence="8">
    <location>
        <begin position="170"/>
        <end position="191"/>
    </location>
</feature>
<accession>A0A921LRV8</accession>
<evidence type="ECO:0000313" key="10">
    <source>
        <dbReference type="Proteomes" id="UP000753256"/>
    </source>
</evidence>
<dbReference type="RefSeq" id="WP_273188826.1">
    <property type="nucleotide sequence ID" value="NZ_DYUZ01000007.1"/>
</dbReference>